<accession>A0A1M6BI23</accession>
<dbReference type="InterPro" id="IPR015001">
    <property type="entry name" value="DUF1850"/>
</dbReference>
<gene>
    <name evidence="2" type="ORF">SAMN02745671_00731</name>
</gene>
<evidence type="ECO:0008006" key="4">
    <source>
        <dbReference type="Google" id="ProtNLM"/>
    </source>
</evidence>
<name>A0A1M6BI23_9FIRM</name>
<evidence type="ECO:0000256" key="1">
    <source>
        <dbReference type="SAM" id="Phobius"/>
    </source>
</evidence>
<keyword evidence="1" id="KW-0472">Membrane</keyword>
<protein>
    <recommendedName>
        <fullName evidence="4">DUF1850 domain-containing protein</fullName>
    </recommendedName>
</protein>
<evidence type="ECO:0000313" key="3">
    <source>
        <dbReference type="Proteomes" id="UP000191240"/>
    </source>
</evidence>
<reference evidence="2 3" key="1">
    <citation type="submission" date="2016-11" db="EMBL/GenBank/DDBJ databases">
        <authorList>
            <person name="Jaros S."/>
            <person name="Januszkiewicz K."/>
            <person name="Wedrychowicz H."/>
        </authorList>
    </citation>
    <scope>NUCLEOTIDE SEQUENCE [LARGE SCALE GENOMIC DNA]</scope>
    <source>
        <strain evidence="2 3">DSM 3074</strain>
    </source>
</reference>
<dbReference type="AlphaFoldDB" id="A0A1M6BI23"/>
<dbReference type="Pfam" id="PF08905">
    <property type="entry name" value="DUF1850"/>
    <property type="match status" value="1"/>
</dbReference>
<dbReference type="EMBL" id="FQYW01000006">
    <property type="protein sequence ID" value="SHI48133.1"/>
    <property type="molecule type" value="Genomic_DNA"/>
</dbReference>
<organism evidence="2 3">
    <name type="scientific">Anaerovibrio lipolyticus DSM 3074</name>
    <dbReference type="NCBI Taxonomy" id="1120997"/>
    <lineage>
        <taxon>Bacteria</taxon>
        <taxon>Bacillati</taxon>
        <taxon>Bacillota</taxon>
        <taxon>Negativicutes</taxon>
        <taxon>Selenomonadales</taxon>
        <taxon>Selenomonadaceae</taxon>
        <taxon>Anaerovibrio</taxon>
    </lineage>
</organism>
<keyword evidence="1" id="KW-0812">Transmembrane</keyword>
<dbReference type="Proteomes" id="UP000191240">
    <property type="component" value="Unassembled WGS sequence"/>
</dbReference>
<evidence type="ECO:0000313" key="2">
    <source>
        <dbReference type="EMBL" id="SHI48133.1"/>
    </source>
</evidence>
<feature type="transmembrane region" description="Helical" evidence="1">
    <location>
        <begin position="23"/>
        <end position="40"/>
    </location>
</feature>
<dbReference type="OrthoDB" id="4304at2"/>
<keyword evidence="1" id="KW-1133">Transmembrane helix</keyword>
<proteinExistence type="predicted"/>
<sequence>MKAMGAVIEAILSAPLFKMIKRILASCILVLVLCCTGWWLTRPMLSIYGNETQKVVTMNVTPETKLEISFIHSVQKTLVEEFLVPDEKLKGFVLNSTKYHSFGVGLPFMESDGAFRQEGNAFIMDDMNRHFNELNLRTGVGTKLTVTVDDQKFELYEMFEPGQKIDIVIIPRYKTFLR</sequence>
<dbReference type="RefSeq" id="WP_080325403.1">
    <property type="nucleotide sequence ID" value="NZ_FQYW01000006.1"/>
</dbReference>